<evidence type="ECO:0000256" key="3">
    <source>
        <dbReference type="ARBA" id="ARBA00022475"/>
    </source>
</evidence>
<comment type="similarity">
    <text evidence="8">Belongs to the TRAP transporter small permease family.</text>
</comment>
<feature type="domain" description="Tripartite ATP-independent periplasmic transporters DctQ component" evidence="10">
    <location>
        <begin position="38"/>
        <end position="170"/>
    </location>
</feature>
<keyword evidence="5 9" id="KW-0812">Transmembrane</keyword>
<evidence type="ECO:0000256" key="5">
    <source>
        <dbReference type="ARBA" id="ARBA00022692"/>
    </source>
</evidence>
<keyword evidence="7 9" id="KW-0472">Membrane</keyword>
<evidence type="ECO:0000313" key="12">
    <source>
        <dbReference type="Proteomes" id="UP000192343"/>
    </source>
</evidence>
<evidence type="ECO:0000256" key="4">
    <source>
        <dbReference type="ARBA" id="ARBA00022519"/>
    </source>
</evidence>
<keyword evidence="2" id="KW-0813">Transport</keyword>
<proteinExistence type="inferred from homology"/>
<dbReference type="GO" id="GO:0005886">
    <property type="term" value="C:plasma membrane"/>
    <property type="evidence" value="ECO:0007669"/>
    <property type="project" value="UniProtKB-SubCell"/>
</dbReference>
<dbReference type="OrthoDB" id="359827at2"/>
<organism evidence="11 12">
    <name type="scientific">Marispirochaeta aestuarii</name>
    <dbReference type="NCBI Taxonomy" id="1963862"/>
    <lineage>
        <taxon>Bacteria</taxon>
        <taxon>Pseudomonadati</taxon>
        <taxon>Spirochaetota</taxon>
        <taxon>Spirochaetia</taxon>
        <taxon>Spirochaetales</taxon>
        <taxon>Spirochaetaceae</taxon>
        <taxon>Marispirochaeta</taxon>
    </lineage>
</organism>
<dbReference type="InterPro" id="IPR007387">
    <property type="entry name" value="TRAP_DctQ"/>
</dbReference>
<keyword evidence="3" id="KW-1003">Cell membrane</keyword>
<keyword evidence="6 9" id="KW-1133">Transmembrane helix</keyword>
<comment type="caution">
    <text evidence="11">The sequence shown here is derived from an EMBL/GenBank/DDBJ whole genome shotgun (WGS) entry which is preliminary data.</text>
</comment>
<evidence type="ECO:0000256" key="8">
    <source>
        <dbReference type="ARBA" id="ARBA00038436"/>
    </source>
</evidence>
<evidence type="ECO:0000256" key="1">
    <source>
        <dbReference type="ARBA" id="ARBA00004429"/>
    </source>
</evidence>
<dbReference type="Proteomes" id="UP000192343">
    <property type="component" value="Unassembled WGS sequence"/>
</dbReference>
<name>A0A1Y1RXN2_9SPIO</name>
<dbReference type="AlphaFoldDB" id="A0A1Y1RXN2"/>
<sequence length="181" mass="20341">MGKEALENDWAIVRGFARSVFALSEATGQFIKYLVMALVLVLFTEVTMRYVFNSPTVWALETSKMLLGTIGACGWGYTHKLGGHVRVDVIYALVPRRGQALIDVIMSLLMLFPLVFVLIGVGTKWTIRAWQTGEKMIESSWLPPAAPFRTALLLGFILFGLQCLAQFSCDLYYLIKKRELI</sequence>
<protein>
    <recommendedName>
        <fullName evidence="10">Tripartite ATP-independent periplasmic transporters DctQ component domain-containing protein</fullName>
    </recommendedName>
</protein>
<evidence type="ECO:0000256" key="7">
    <source>
        <dbReference type="ARBA" id="ARBA00023136"/>
    </source>
</evidence>
<reference evidence="11 12" key="1">
    <citation type="submission" date="2017-03" db="EMBL/GenBank/DDBJ databases">
        <title>Draft Genome sequence of Marispirochaeta sp. strain JC444.</title>
        <authorList>
            <person name="Shivani Y."/>
            <person name="Subhash Y."/>
            <person name="Sasikala C."/>
            <person name="Ramana C."/>
        </authorList>
    </citation>
    <scope>NUCLEOTIDE SEQUENCE [LARGE SCALE GENOMIC DNA]</scope>
    <source>
        <strain evidence="11 12">JC444</strain>
    </source>
</reference>
<dbReference type="PANTHER" id="PTHR35011">
    <property type="entry name" value="2,3-DIKETO-L-GULONATE TRAP TRANSPORTER SMALL PERMEASE PROTEIN YIAM"/>
    <property type="match status" value="1"/>
</dbReference>
<keyword evidence="4" id="KW-0997">Cell inner membrane</keyword>
<keyword evidence="12" id="KW-1185">Reference proteome</keyword>
<evidence type="ECO:0000256" key="9">
    <source>
        <dbReference type="SAM" id="Phobius"/>
    </source>
</evidence>
<dbReference type="EMBL" id="MWQY01000010">
    <property type="protein sequence ID" value="ORC35093.1"/>
    <property type="molecule type" value="Genomic_DNA"/>
</dbReference>
<dbReference type="RefSeq" id="WP_083050559.1">
    <property type="nucleotide sequence ID" value="NZ_CAXXQO010000003.1"/>
</dbReference>
<dbReference type="Pfam" id="PF04290">
    <property type="entry name" value="DctQ"/>
    <property type="match status" value="1"/>
</dbReference>
<evidence type="ECO:0000313" key="11">
    <source>
        <dbReference type="EMBL" id="ORC35093.1"/>
    </source>
</evidence>
<feature type="transmembrane region" description="Helical" evidence="9">
    <location>
        <begin position="30"/>
        <end position="52"/>
    </location>
</feature>
<dbReference type="InterPro" id="IPR055348">
    <property type="entry name" value="DctQ"/>
</dbReference>
<comment type="subcellular location">
    <subcellularLocation>
        <location evidence="1">Cell inner membrane</location>
        <topology evidence="1">Multi-pass membrane protein</topology>
    </subcellularLocation>
</comment>
<evidence type="ECO:0000259" key="10">
    <source>
        <dbReference type="Pfam" id="PF04290"/>
    </source>
</evidence>
<feature type="transmembrane region" description="Helical" evidence="9">
    <location>
        <begin position="100"/>
        <end position="121"/>
    </location>
</feature>
<accession>A0A1Y1RXN2</accession>
<dbReference type="PANTHER" id="PTHR35011:SF4">
    <property type="entry name" value="SLL1102 PROTEIN"/>
    <property type="match status" value="1"/>
</dbReference>
<feature type="transmembrane region" description="Helical" evidence="9">
    <location>
        <begin position="151"/>
        <end position="175"/>
    </location>
</feature>
<gene>
    <name evidence="11" type="ORF">B4O97_10165</name>
</gene>
<evidence type="ECO:0000256" key="6">
    <source>
        <dbReference type="ARBA" id="ARBA00022989"/>
    </source>
</evidence>
<dbReference type="STRING" id="1963862.B4O97_10165"/>
<evidence type="ECO:0000256" key="2">
    <source>
        <dbReference type="ARBA" id="ARBA00022448"/>
    </source>
</evidence>